<gene>
    <name evidence="3" type="primary">LOC113506466</name>
</gene>
<feature type="transmembrane region" description="Helical" evidence="1">
    <location>
        <begin position="20"/>
        <end position="40"/>
    </location>
</feature>
<feature type="transmembrane region" description="Helical" evidence="1">
    <location>
        <begin position="61"/>
        <end position="82"/>
    </location>
</feature>
<dbReference type="AlphaFoldDB" id="A0A7E5WX80"/>
<dbReference type="InParanoid" id="A0A7E5WX80"/>
<keyword evidence="1" id="KW-0812">Transmembrane</keyword>
<keyword evidence="1" id="KW-1133">Transmembrane helix</keyword>
<keyword evidence="2" id="KW-1185">Reference proteome</keyword>
<accession>A0A7E5WX80</accession>
<reference evidence="3" key="1">
    <citation type="submission" date="2025-08" db="UniProtKB">
        <authorList>
            <consortium name="RefSeq"/>
        </authorList>
    </citation>
    <scope>IDENTIFICATION</scope>
</reference>
<dbReference type="Proteomes" id="UP000322000">
    <property type="component" value="Chromosome 16"/>
</dbReference>
<keyword evidence="1" id="KW-0472">Membrane</keyword>
<dbReference type="RefSeq" id="XP_026745114.1">
    <property type="nucleotide sequence ID" value="XM_026889313.1"/>
</dbReference>
<name>A0A7E5WX80_TRINI</name>
<evidence type="ECO:0000313" key="2">
    <source>
        <dbReference type="Proteomes" id="UP000322000"/>
    </source>
</evidence>
<sequence>MGYLLERCPVVHHCCGLPLRAAALGVALLGLCLAAAYLALFSQAGAGWVRELAGGGSVAAALRYVHGVLGVLLAALHALLLLGAAAESDALCDVYAWGMLACGAGAVAGAATLAGAAAAAARRGTQAASPALREALHTLRDAWPEPRSLLSRW</sequence>
<protein>
    <submittedName>
        <fullName evidence="3">Uncharacterized protein LOC113506466</fullName>
    </submittedName>
</protein>
<evidence type="ECO:0000313" key="3">
    <source>
        <dbReference type="RefSeq" id="XP_026745114.1"/>
    </source>
</evidence>
<organism evidence="2 3">
    <name type="scientific">Trichoplusia ni</name>
    <name type="common">Cabbage looper</name>
    <dbReference type="NCBI Taxonomy" id="7111"/>
    <lineage>
        <taxon>Eukaryota</taxon>
        <taxon>Metazoa</taxon>
        <taxon>Ecdysozoa</taxon>
        <taxon>Arthropoda</taxon>
        <taxon>Hexapoda</taxon>
        <taxon>Insecta</taxon>
        <taxon>Pterygota</taxon>
        <taxon>Neoptera</taxon>
        <taxon>Endopterygota</taxon>
        <taxon>Lepidoptera</taxon>
        <taxon>Glossata</taxon>
        <taxon>Ditrysia</taxon>
        <taxon>Noctuoidea</taxon>
        <taxon>Noctuidae</taxon>
        <taxon>Plusiinae</taxon>
        <taxon>Trichoplusia</taxon>
    </lineage>
</organism>
<proteinExistence type="predicted"/>
<evidence type="ECO:0000256" key="1">
    <source>
        <dbReference type="SAM" id="Phobius"/>
    </source>
</evidence>
<feature type="transmembrane region" description="Helical" evidence="1">
    <location>
        <begin position="94"/>
        <end position="120"/>
    </location>
</feature>
<dbReference type="GeneID" id="113506466"/>
<dbReference type="KEGG" id="tnl:113506466"/>